<evidence type="ECO:0000256" key="2">
    <source>
        <dbReference type="ARBA" id="ARBA00001933"/>
    </source>
</evidence>
<dbReference type="Pfam" id="PF00291">
    <property type="entry name" value="PALP"/>
    <property type="match status" value="1"/>
</dbReference>
<comment type="cofactor">
    <cofactor evidence="3">
        <name>Mn(2+)</name>
        <dbReference type="ChEBI" id="CHEBI:29035"/>
    </cofactor>
</comment>
<dbReference type="InterPro" id="IPR000634">
    <property type="entry name" value="Ser/Thr_deHydtase_PyrdxlP-BS"/>
</dbReference>
<dbReference type="PANTHER" id="PTHR43050:SF1">
    <property type="entry name" value="SERINE RACEMASE"/>
    <property type="match status" value="1"/>
</dbReference>
<keyword evidence="9" id="KW-1185">Reference proteome</keyword>
<gene>
    <name evidence="8" type="ORF">AA14337_2211</name>
</gene>
<evidence type="ECO:0000313" key="8">
    <source>
        <dbReference type="EMBL" id="GBQ82012.1"/>
    </source>
</evidence>
<dbReference type="SUPFAM" id="SSF53686">
    <property type="entry name" value="Tryptophan synthase beta subunit-like PLP-dependent enzymes"/>
    <property type="match status" value="1"/>
</dbReference>
<dbReference type="EMBL" id="BAPF01000030">
    <property type="protein sequence ID" value="GBQ82012.1"/>
    <property type="molecule type" value="Genomic_DNA"/>
</dbReference>
<dbReference type="CDD" id="cd01562">
    <property type="entry name" value="Thr-dehyd"/>
    <property type="match status" value="1"/>
</dbReference>
<accession>A0ABQ0PUV0</accession>
<keyword evidence="5" id="KW-0460">Magnesium</keyword>
<feature type="domain" description="Tryptophan synthase beta chain-like PALP" evidence="7">
    <location>
        <begin position="40"/>
        <end position="326"/>
    </location>
</feature>
<reference evidence="8" key="1">
    <citation type="submission" date="2013-04" db="EMBL/GenBank/DDBJ databases">
        <title>The genome sequencing project of 58 acetic acid bacteria.</title>
        <authorList>
            <person name="Okamoto-Kainuma A."/>
            <person name="Ishikawa M."/>
            <person name="Umino S."/>
            <person name="Koizumi Y."/>
            <person name="Shiwa Y."/>
            <person name="Yoshikawa H."/>
            <person name="Matsutani M."/>
            <person name="Matsushita K."/>
        </authorList>
    </citation>
    <scope>NUCLEOTIDE SEQUENCE</scope>
    <source>
        <strain evidence="8">DSM 14337</strain>
    </source>
</reference>
<comment type="cofactor">
    <cofactor evidence="4">
        <name>Mg(2+)</name>
        <dbReference type="ChEBI" id="CHEBI:18420"/>
    </cofactor>
</comment>
<dbReference type="InterPro" id="IPR036052">
    <property type="entry name" value="TrpB-like_PALP_sf"/>
</dbReference>
<evidence type="ECO:0000256" key="3">
    <source>
        <dbReference type="ARBA" id="ARBA00001936"/>
    </source>
</evidence>
<dbReference type="Proteomes" id="UP001065047">
    <property type="component" value="Unassembled WGS sequence"/>
</dbReference>
<dbReference type="Gene3D" id="3.40.50.1100">
    <property type="match status" value="2"/>
</dbReference>
<dbReference type="GeneID" id="29558932"/>
<comment type="caution">
    <text evidence="8">The sequence shown here is derived from an EMBL/GenBank/DDBJ whole genome shotgun (WGS) entry which is preliminary data.</text>
</comment>
<evidence type="ECO:0000256" key="5">
    <source>
        <dbReference type="ARBA" id="ARBA00022842"/>
    </source>
</evidence>
<comment type="cofactor">
    <cofactor evidence="1">
        <name>Ca(2+)</name>
        <dbReference type="ChEBI" id="CHEBI:29108"/>
    </cofactor>
</comment>
<evidence type="ECO:0000256" key="6">
    <source>
        <dbReference type="ARBA" id="ARBA00022898"/>
    </source>
</evidence>
<dbReference type="InterPro" id="IPR001926">
    <property type="entry name" value="TrpB-like_PALP"/>
</dbReference>
<dbReference type="PANTHER" id="PTHR43050">
    <property type="entry name" value="SERINE / THREONINE RACEMASE FAMILY MEMBER"/>
    <property type="match status" value="1"/>
</dbReference>
<dbReference type="PROSITE" id="PS00165">
    <property type="entry name" value="DEHYDRATASE_SER_THR"/>
    <property type="match status" value="1"/>
</dbReference>
<proteinExistence type="predicted"/>
<comment type="cofactor">
    <cofactor evidence="2">
        <name>pyridoxal 5'-phosphate</name>
        <dbReference type="ChEBI" id="CHEBI:597326"/>
    </cofactor>
</comment>
<evidence type="ECO:0000259" key="7">
    <source>
        <dbReference type="Pfam" id="PF00291"/>
    </source>
</evidence>
<keyword evidence="6" id="KW-0663">Pyridoxal phosphate</keyword>
<name>A0ABQ0PUV0_9PROT</name>
<evidence type="ECO:0000313" key="9">
    <source>
        <dbReference type="Proteomes" id="UP001065047"/>
    </source>
</evidence>
<organism evidence="8 9">
    <name type="scientific">Acetobacter malorum DSM 14337</name>
    <dbReference type="NCBI Taxonomy" id="1307910"/>
    <lineage>
        <taxon>Bacteria</taxon>
        <taxon>Pseudomonadati</taxon>
        <taxon>Pseudomonadota</taxon>
        <taxon>Alphaproteobacteria</taxon>
        <taxon>Acetobacterales</taxon>
        <taxon>Acetobacteraceae</taxon>
        <taxon>Acetobacter</taxon>
    </lineage>
</organism>
<protein>
    <submittedName>
        <fullName evidence="8">Threonine dehydratase</fullName>
    </submittedName>
</protein>
<dbReference type="RefSeq" id="WP_244150640.1">
    <property type="nucleotide sequence ID" value="NZ_BAPF01000030.1"/>
</dbReference>
<evidence type="ECO:0000256" key="1">
    <source>
        <dbReference type="ARBA" id="ARBA00001913"/>
    </source>
</evidence>
<dbReference type="NCBIfam" id="NF005454">
    <property type="entry name" value="PRK07048.1"/>
    <property type="match status" value="1"/>
</dbReference>
<evidence type="ECO:0000256" key="4">
    <source>
        <dbReference type="ARBA" id="ARBA00001946"/>
    </source>
</evidence>
<sequence>MPALKSGMVGVYQKKEGRRDMQKEPGFADVVAASVRLKGHAHRTPVLTSRYLNRLSGAELFFKAENFQRVGAFKFRGALNAILALPEEVRRRGVVAYSSGNHAQGVACAAQQAGIPAVIVMPKDAPAMKLAATRGYGAEVVLYDRYAEDRQAIGGALAAERGATLLPPFDHPDIIAGQGTAALELFEETGPLDALFVPVGGGGLASGCALVAQAASKGCTVIGVEPAAGDDARQSLAAGHIVQIEVPKTLADGAQTTAISPLTFGIMRRLLREIVTVDDATLVATMRTLAERMKIVVEPTGCLGVAAALAAASEWKGKRIGVIISGGNVDMARFSRLVQGFE</sequence>